<dbReference type="EMBL" id="CP001736">
    <property type="protein sequence ID" value="ADB34597.1"/>
    <property type="molecule type" value="Genomic_DNA"/>
</dbReference>
<evidence type="ECO:0000313" key="3">
    <source>
        <dbReference type="Proteomes" id="UP000007967"/>
    </source>
</evidence>
<accession>D2PNB3</accession>
<reference evidence="2 3" key="2">
    <citation type="journal article" date="2010" name="Stand. Genomic Sci.">
        <title>Complete genome sequence of Kribbella flavida type strain (IFO 14399).</title>
        <authorList>
            <person name="Pukall R."/>
            <person name="Lapidus A."/>
            <person name="Glavina Del Rio T."/>
            <person name="Copeland A."/>
            <person name="Tice H."/>
            <person name="Cheng J.-F."/>
            <person name="Lucas S."/>
            <person name="Chen F."/>
            <person name="Nolan M."/>
            <person name="LaButti K."/>
            <person name="Pati A."/>
            <person name="Ivanova N."/>
            <person name="Mavrommatis K."/>
            <person name="Mikhailova N."/>
            <person name="Pitluck S."/>
            <person name="Bruce D."/>
            <person name="Goodwin L."/>
            <person name="Land M."/>
            <person name="Hauser L."/>
            <person name="Chang Y.-J."/>
            <person name="Jeffries C.D."/>
            <person name="Chen A."/>
            <person name="Palaniappan K."/>
            <person name="Chain P."/>
            <person name="Rohde M."/>
            <person name="Goeker M."/>
            <person name="Bristow J."/>
            <person name="Eisen J.A."/>
            <person name="Markowitz V."/>
            <person name="Hugenholtz P."/>
            <person name="Kyrpides N.C."/>
            <person name="Klenk H.-P."/>
            <person name="Brettin T."/>
        </authorList>
    </citation>
    <scope>NUCLEOTIDE SEQUENCE [LARGE SCALE GENOMIC DNA]</scope>
    <source>
        <strain evidence="3">DSM 17836 / JCM 10339 / NBRC 14399</strain>
    </source>
</reference>
<evidence type="ECO:0000256" key="1">
    <source>
        <dbReference type="SAM" id="SignalP"/>
    </source>
</evidence>
<reference evidence="3" key="1">
    <citation type="submission" date="2009-09" db="EMBL/GenBank/DDBJ databases">
        <title>The complete genome of Kribbella flavida DSM 17836.</title>
        <authorList>
            <consortium name="US DOE Joint Genome Institute (JGI-PGF)"/>
            <person name="Lucas S."/>
            <person name="Copeland A."/>
            <person name="Lapidus A."/>
            <person name="Glavina del Rio T."/>
            <person name="Dalin E."/>
            <person name="Tice H."/>
            <person name="Bruce D."/>
            <person name="Goodwin L."/>
            <person name="Pitluck S."/>
            <person name="Kyrpides N."/>
            <person name="Mavromatis K."/>
            <person name="Ivanova N."/>
            <person name="Saunders E."/>
            <person name="Brettin T."/>
            <person name="Detter J.C."/>
            <person name="Han C."/>
            <person name="Larimer F."/>
            <person name="Land M."/>
            <person name="Hauser L."/>
            <person name="Markowitz V."/>
            <person name="Cheng J.-F."/>
            <person name="Hugenholtz P."/>
            <person name="Woyke T."/>
            <person name="Wu D."/>
            <person name="Pukall R."/>
            <person name="Klenk H.-P."/>
            <person name="Eisen J.A."/>
        </authorList>
    </citation>
    <scope>NUCLEOTIDE SEQUENCE [LARGE SCALE GENOMIC DNA]</scope>
    <source>
        <strain evidence="3">DSM 17836 / JCM 10339 / NBRC 14399</strain>
    </source>
</reference>
<sequence>MKRTMTVLAAILTAVAAMVSQPIAAQAAPSSSGNFGAYPYENSYPTVAGCSGTFFLPWDVPGGAVQYANWEGRQVKLEFYYSNACGAYARISNAPQSCVAMIHRDSNGDRRADGSMSESVDPGINYAYTRIANNLNGRLAQAALVCRNVHGSWALASTGWY</sequence>
<dbReference type="STRING" id="479435.Kfla_5591"/>
<protein>
    <submittedName>
        <fullName evidence="2">Uncharacterized protein</fullName>
    </submittedName>
</protein>
<gene>
    <name evidence="2" type="ordered locus">Kfla_5591</name>
</gene>
<dbReference type="AlphaFoldDB" id="D2PNB3"/>
<dbReference type="eggNOG" id="ENOG5034A1F">
    <property type="taxonomic scope" value="Bacteria"/>
</dbReference>
<name>D2PNB3_KRIFD</name>
<keyword evidence="1" id="KW-0732">Signal</keyword>
<dbReference type="Proteomes" id="UP000007967">
    <property type="component" value="Chromosome"/>
</dbReference>
<dbReference type="KEGG" id="kfl:Kfla_5591"/>
<feature type="chain" id="PRO_5003034483" evidence="1">
    <location>
        <begin position="28"/>
        <end position="161"/>
    </location>
</feature>
<evidence type="ECO:0000313" key="2">
    <source>
        <dbReference type="EMBL" id="ADB34597.1"/>
    </source>
</evidence>
<dbReference type="HOGENOM" id="CLU_112927_0_0_11"/>
<keyword evidence="3" id="KW-1185">Reference proteome</keyword>
<dbReference type="RefSeq" id="WP_012923151.1">
    <property type="nucleotide sequence ID" value="NC_013729.1"/>
</dbReference>
<organism evidence="2 3">
    <name type="scientific">Kribbella flavida (strain DSM 17836 / JCM 10339 / NBRC 14399)</name>
    <dbReference type="NCBI Taxonomy" id="479435"/>
    <lineage>
        <taxon>Bacteria</taxon>
        <taxon>Bacillati</taxon>
        <taxon>Actinomycetota</taxon>
        <taxon>Actinomycetes</taxon>
        <taxon>Propionibacteriales</taxon>
        <taxon>Kribbellaceae</taxon>
        <taxon>Kribbella</taxon>
    </lineage>
</organism>
<proteinExistence type="predicted"/>
<feature type="signal peptide" evidence="1">
    <location>
        <begin position="1"/>
        <end position="27"/>
    </location>
</feature>